<sequence>MARIRIAKATSGAAFVSKKKAVEAKLAAQESGQDIDDGPEDIFELQHHHLLRCLEKTTVPRLTANIGSQDESACGTTYKSHVDADSACRLLIKRPPFESVHLLASFLPSRRRAGLVAGDGSKPSETPNGPSISHILSWALDPVRAVREVAAGARLALARPNYLWGPDFSGSIPEQELACDECKRGPWAWFAKYR</sequence>
<dbReference type="OrthoDB" id="433309at2759"/>
<dbReference type="GO" id="GO:0034220">
    <property type="term" value="P:monoatomic ion transmembrane transport"/>
    <property type="evidence" value="ECO:0007669"/>
    <property type="project" value="UniProtKB-KW"/>
</dbReference>
<accession>A0A1V9XF42</accession>
<keyword evidence="2" id="KW-0407">Ion channel</keyword>
<evidence type="ECO:0000313" key="2">
    <source>
        <dbReference type="EMBL" id="OQR72175.1"/>
    </source>
</evidence>
<gene>
    <name evidence="2" type="ORF">BIW11_03824</name>
</gene>
<feature type="domain" description="Potassium channel voltage dependent Kv4 C-terminal" evidence="1">
    <location>
        <begin position="40"/>
        <end position="59"/>
    </location>
</feature>
<dbReference type="Pfam" id="PF11879">
    <property type="entry name" value="DUF3399"/>
    <property type="match status" value="1"/>
</dbReference>
<evidence type="ECO:0000259" key="1">
    <source>
        <dbReference type="Pfam" id="PF11879"/>
    </source>
</evidence>
<proteinExistence type="predicted"/>
<keyword evidence="3" id="KW-1185">Reference proteome</keyword>
<organism evidence="2 3">
    <name type="scientific">Tropilaelaps mercedesae</name>
    <dbReference type="NCBI Taxonomy" id="418985"/>
    <lineage>
        <taxon>Eukaryota</taxon>
        <taxon>Metazoa</taxon>
        <taxon>Ecdysozoa</taxon>
        <taxon>Arthropoda</taxon>
        <taxon>Chelicerata</taxon>
        <taxon>Arachnida</taxon>
        <taxon>Acari</taxon>
        <taxon>Parasitiformes</taxon>
        <taxon>Mesostigmata</taxon>
        <taxon>Gamasina</taxon>
        <taxon>Dermanyssoidea</taxon>
        <taxon>Laelapidae</taxon>
        <taxon>Tropilaelaps</taxon>
    </lineage>
</organism>
<dbReference type="AlphaFoldDB" id="A0A1V9XF42"/>
<dbReference type="InterPro" id="IPR024587">
    <property type="entry name" value="K_chnl_volt-dep_Kv4_C"/>
</dbReference>
<reference evidence="2 3" key="1">
    <citation type="journal article" date="2017" name="Gigascience">
        <title>Draft genome of the honey bee ectoparasitic mite, Tropilaelaps mercedesae, is shaped by the parasitic life history.</title>
        <authorList>
            <person name="Dong X."/>
            <person name="Armstrong S.D."/>
            <person name="Xia D."/>
            <person name="Makepeace B.L."/>
            <person name="Darby A.C."/>
            <person name="Kadowaki T."/>
        </authorList>
    </citation>
    <scope>NUCLEOTIDE SEQUENCE [LARGE SCALE GENOMIC DNA]</scope>
    <source>
        <strain evidence="2">Wuxi-XJTLU</strain>
    </source>
</reference>
<dbReference type="STRING" id="418985.A0A1V9XF42"/>
<name>A0A1V9XF42_9ACAR</name>
<keyword evidence="2" id="KW-0813">Transport</keyword>
<comment type="caution">
    <text evidence="2">The sequence shown here is derived from an EMBL/GenBank/DDBJ whole genome shotgun (WGS) entry which is preliminary data.</text>
</comment>
<evidence type="ECO:0000313" key="3">
    <source>
        <dbReference type="Proteomes" id="UP000192247"/>
    </source>
</evidence>
<dbReference type="EMBL" id="MNPL01012374">
    <property type="protein sequence ID" value="OQR72175.1"/>
    <property type="molecule type" value="Genomic_DNA"/>
</dbReference>
<keyword evidence="2" id="KW-0406">Ion transport</keyword>
<dbReference type="InParanoid" id="A0A1V9XF42"/>
<dbReference type="Proteomes" id="UP000192247">
    <property type="component" value="Unassembled WGS sequence"/>
</dbReference>
<protein>
    <submittedName>
        <fullName evidence="2">Voltage-gated potassium channel-like</fullName>
    </submittedName>
</protein>